<feature type="region of interest" description="Disordered" evidence="1">
    <location>
        <begin position="1012"/>
        <end position="1044"/>
    </location>
</feature>
<feature type="region of interest" description="Disordered" evidence="1">
    <location>
        <begin position="401"/>
        <end position="431"/>
    </location>
</feature>
<feature type="compositionally biased region" description="Low complexity" evidence="1">
    <location>
        <begin position="842"/>
        <end position="855"/>
    </location>
</feature>
<feature type="region of interest" description="Disordered" evidence="1">
    <location>
        <begin position="147"/>
        <end position="169"/>
    </location>
</feature>
<feature type="compositionally biased region" description="Low complexity" evidence="1">
    <location>
        <begin position="365"/>
        <end position="375"/>
    </location>
</feature>
<feature type="compositionally biased region" description="Gly residues" evidence="1">
    <location>
        <begin position="1196"/>
        <end position="1205"/>
    </location>
</feature>
<feature type="compositionally biased region" description="Low complexity" evidence="1">
    <location>
        <begin position="411"/>
        <end position="431"/>
    </location>
</feature>
<accession>A0AAD3HJF9</accession>
<feature type="compositionally biased region" description="Pro residues" evidence="1">
    <location>
        <begin position="331"/>
        <end position="344"/>
    </location>
</feature>
<proteinExistence type="predicted"/>
<feature type="region of interest" description="Disordered" evidence="1">
    <location>
        <begin position="55"/>
        <end position="91"/>
    </location>
</feature>
<feature type="compositionally biased region" description="Low complexity" evidence="1">
    <location>
        <begin position="1093"/>
        <end position="1106"/>
    </location>
</feature>
<gene>
    <name evidence="3" type="ORF">Agub_g3706</name>
</gene>
<evidence type="ECO:0000259" key="2">
    <source>
        <dbReference type="Pfam" id="PF04824"/>
    </source>
</evidence>
<dbReference type="EMBL" id="BMAR01000004">
    <property type="protein sequence ID" value="GFR42816.1"/>
    <property type="molecule type" value="Genomic_DNA"/>
</dbReference>
<feature type="compositionally biased region" description="Low complexity" evidence="1">
    <location>
        <begin position="299"/>
        <end position="330"/>
    </location>
</feature>
<evidence type="ECO:0000313" key="3">
    <source>
        <dbReference type="EMBL" id="GFR42816.1"/>
    </source>
</evidence>
<feature type="region of interest" description="Disordered" evidence="1">
    <location>
        <begin position="452"/>
        <end position="479"/>
    </location>
</feature>
<feature type="region of interest" description="Disordered" evidence="1">
    <location>
        <begin position="1079"/>
        <end position="1312"/>
    </location>
</feature>
<feature type="compositionally biased region" description="Low complexity" evidence="1">
    <location>
        <begin position="769"/>
        <end position="779"/>
    </location>
</feature>
<feature type="compositionally biased region" description="Polar residues" evidence="1">
    <location>
        <begin position="283"/>
        <end position="298"/>
    </location>
</feature>
<feature type="region of interest" description="Disordered" evidence="1">
    <location>
        <begin position="190"/>
        <end position="387"/>
    </location>
</feature>
<feature type="compositionally biased region" description="Basic and acidic residues" evidence="1">
    <location>
        <begin position="862"/>
        <end position="871"/>
    </location>
</feature>
<evidence type="ECO:0000313" key="4">
    <source>
        <dbReference type="Proteomes" id="UP001054857"/>
    </source>
</evidence>
<name>A0AAD3HJF9_9CHLO</name>
<protein>
    <recommendedName>
        <fullName evidence="2">Rad21/Rec8-like protein C-terminal eukaryotic domain-containing protein</fullName>
    </recommendedName>
</protein>
<keyword evidence="4" id="KW-1185">Reference proteome</keyword>
<comment type="caution">
    <text evidence="3">The sequence shown here is derived from an EMBL/GenBank/DDBJ whole genome shotgun (WGS) entry which is preliminary data.</text>
</comment>
<feature type="compositionally biased region" description="Polar residues" evidence="1">
    <location>
        <begin position="1264"/>
        <end position="1273"/>
    </location>
</feature>
<reference evidence="3 4" key="1">
    <citation type="journal article" date="2021" name="Sci. Rep.">
        <title>Genome sequencing of the multicellular alga Astrephomene provides insights into convergent evolution of germ-soma differentiation.</title>
        <authorList>
            <person name="Yamashita S."/>
            <person name="Yamamoto K."/>
            <person name="Matsuzaki R."/>
            <person name="Suzuki S."/>
            <person name="Yamaguchi H."/>
            <person name="Hirooka S."/>
            <person name="Minakuchi Y."/>
            <person name="Miyagishima S."/>
            <person name="Kawachi M."/>
            <person name="Toyoda A."/>
            <person name="Nozaki H."/>
        </authorList>
    </citation>
    <scope>NUCLEOTIDE SEQUENCE [LARGE SCALE GENOMIC DNA]</scope>
    <source>
        <strain evidence="3 4">NIES-4017</strain>
    </source>
</reference>
<dbReference type="Pfam" id="PF04824">
    <property type="entry name" value="Rad21_Rec8"/>
    <property type="match status" value="1"/>
</dbReference>
<feature type="compositionally biased region" description="Low complexity" evidence="1">
    <location>
        <begin position="1021"/>
        <end position="1044"/>
    </location>
</feature>
<evidence type="ECO:0000256" key="1">
    <source>
        <dbReference type="SAM" id="MobiDB-lite"/>
    </source>
</evidence>
<feature type="domain" description="Rad21/Rec8-like protein C-terminal eukaryotic" evidence="2">
    <location>
        <begin position="1437"/>
        <end position="1475"/>
    </location>
</feature>
<dbReference type="InterPro" id="IPR006909">
    <property type="entry name" value="Rad21/Rec8_C_eu"/>
</dbReference>
<feature type="compositionally biased region" description="Gly residues" evidence="1">
    <location>
        <begin position="254"/>
        <end position="268"/>
    </location>
</feature>
<feature type="compositionally biased region" description="Polar residues" evidence="1">
    <location>
        <begin position="1139"/>
        <end position="1148"/>
    </location>
</feature>
<feature type="region of interest" description="Disordered" evidence="1">
    <location>
        <begin position="817"/>
        <end position="871"/>
    </location>
</feature>
<feature type="compositionally biased region" description="Acidic residues" evidence="1">
    <location>
        <begin position="202"/>
        <end position="214"/>
    </location>
</feature>
<feature type="compositionally biased region" description="Gly residues" evidence="1">
    <location>
        <begin position="780"/>
        <end position="800"/>
    </location>
</feature>
<organism evidence="3 4">
    <name type="scientific">Astrephomene gubernaculifera</name>
    <dbReference type="NCBI Taxonomy" id="47775"/>
    <lineage>
        <taxon>Eukaryota</taxon>
        <taxon>Viridiplantae</taxon>
        <taxon>Chlorophyta</taxon>
        <taxon>core chlorophytes</taxon>
        <taxon>Chlorophyceae</taxon>
        <taxon>CS clade</taxon>
        <taxon>Chlamydomonadales</taxon>
        <taxon>Astrephomenaceae</taxon>
        <taxon>Astrephomene</taxon>
    </lineage>
</organism>
<dbReference type="Proteomes" id="UP001054857">
    <property type="component" value="Unassembled WGS sequence"/>
</dbReference>
<sequence>MEMEVFDDDGGDDAFQFDLEEVEIERLRAVPASEAAAAARSGAAADLAALLGRDISGGRGRPSASAIAEEGVGSPSSGSMAGDVSRERESAGHLGLTLGGLQSAVAVRRKSTAATAGLLAAGGGELPDLGGGDLDLDLDLGLSDESVGAGGRASASAGGNGGGEGGERSVLPRALSFTAEELRAAAEALDRAASAGNADPYDIQEEVEAEEEGLEQIREEDQGIGAEAMEVEMEDAVSPSIRQMSSAGAAAAVGTGGQSSGDGGGSGGNTSPQNSVGSGGNGTSPSRSNQRIVVQQTTASGAAAGGSAAAAALPAPSTGAAASAGAAAASAPPPVAAGVPPPRPQASVSVGGATSNGQGGGGATSAGVTAVPTTSNTPKPAGRVMTRRAAAAAAAAAEAAAVASQDPQGDTAAAAPTEAEQQPVTAAEAEEGVAAGGPVAAGAAGAVATEAGTDVGGGRGPQKRKARAANATAGSRRVPSRRVVTVDDEGATLATSVLRSWLQDRTELLDPSRRATLPDAAAAGASARRVAKKPRLAGPGAAAVAATEITGGAATALAVAAAGLVDAGALMAAGSAALGDWPLAGPALSAAAVAAAGGFRRVRRLGAAAAAVAVAGEANVVMAPALQALFRVPTGQMAPQYALQLGAAAAAAAGGAAAVGHWCTAGTAAAAAAGRTNSAAAAAASGGCGRPTDSGREGGYSVWAAAAAAALGGGLAGAETPATATAAAVRYGSDSAGGVYGMSPGAAATATCMSPPSSGSRGDSGGVRQGTAAATSAMSGGVGGAGGSSGAAGVGDGGAAAEGEEDVGMMADADEGYDMRHEAGPSSGSPQGVLGATSAGRNDNNSNTNSATPSAGGLRSCDSNKENQHHNDPLAAHQCQHTPGLLHGSAALKAAGGAATPGAAGRVLLGASPLRPLALGQQRVAPTTAQAQQLGKEGGVGTAAAAVCAAAAAAGEGSCSAQEAGGLVDAMDVDMGSHAAEGAEVGAVEGIPGAAAAAAAEAPDGMDVDEEGMAQEGLREQQQQQASYFPAASPAASHRSHGSLAAASAGAAGGAATPLHGSRSHSAFRAYDVGIGGSGGGGASLSTPTTSRQQQEQQQAASGQHHLSQHLHSQQHHSQQQQQQEGSAGGAGPAVGTPQAATASQQQRLHLHGPRPMGHQHAAAGTPPSQLLGGGQRSQASGASGGGEGEEEEEGGMGSCRGLGLGSMMRPRQQRSRSRLGMDLDPVLDLDEVAMEGGCGGGSQEANEEQLQQQDRLTHGSHGGKSNSTNLPSRSGGPMRDGANNDLATASQRRQDMASAETAGGYGGYGFHGGRTTMTPSIMRQSGNNTEGSGYLSEGNEDFLLPRTLKEFDAVALICASSSQAAAAAADVAPAGGKLLLPASQHQHRMRLTQLPTQAQPLEGCTQQRPAAAADGAGAGAESNTGAAGADGAAAAAGSLSLLELTRGRRRKDAARCFYDMLVLKNRGLLDLHQVPYNGSESSGAGGDPWVGTQSAKTGTTAADEANVAATEDAVHRARSAAVPDVLVTLTQRGADAACQRLDGVLSLGSQRVEGH</sequence>
<feature type="region of interest" description="Disordered" evidence="1">
    <location>
        <begin position="749"/>
        <end position="801"/>
    </location>
</feature>
<feature type="region of interest" description="Disordered" evidence="1">
    <location>
        <begin position="1406"/>
        <end position="1429"/>
    </location>
</feature>
<feature type="region of interest" description="Disordered" evidence="1">
    <location>
        <begin position="1480"/>
        <end position="1499"/>
    </location>
</feature>